<organism evidence="2 3">
    <name type="scientific">Aureobasidium mustum</name>
    <dbReference type="NCBI Taxonomy" id="2773714"/>
    <lineage>
        <taxon>Eukaryota</taxon>
        <taxon>Fungi</taxon>
        <taxon>Dikarya</taxon>
        <taxon>Ascomycota</taxon>
        <taxon>Pezizomycotina</taxon>
        <taxon>Dothideomycetes</taxon>
        <taxon>Dothideomycetidae</taxon>
        <taxon>Dothideales</taxon>
        <taxon>Saccotheciaceae</taxon>
        <taxon>Aureobasidium</taxon>
    </lineage>
</organism>
<dbReference type="Proteomes" id="UP000714618">
    <property type="component" value="Unassembled WGS sequence"/>
</dbReference>
<protein>
    <submittedName>
        <fullName evidence="2">Uncharacterized protein</fullName>
    </submittedName>
</protein>
<evidence type="ECO:0000313" key="3">
    <source>
        <dbReference type="Proteomes" id="UP000714618"/>
    </source>
</evidence>
<dbReference type="EMBL" id="CAIJEO010000007">
    <property type="protein sequence ID" value="CAD0096974.1"/>
    <property type="molecule type" value="Genomic_DNA"/>
</dbReference>
<comment type="caution">
    <text evidence="2">The sequence shown here is derived from an EMBL/GenBank/DDBJ whole genome shotgun (WGS) entry which is preliminary data.</text>
</comment>
<feature type="region of interest" description="Disordered" evidence="1">
    <location>
        <begin position="1"/>
        <end position="57"/>
    </location>
</feature>
<gene>
    <name evidence="2" type="ORF">AWRI4233_LOCUS5995</name>
</gene>
<proteinExistence type="predicted"/>
<evidence type="ECO:0000256" key="1">
    <source>
        <dbReference type="SAM" id="MobiDB-lite"/>
    </source>
</evidence>
<accession>A0A9N8PI22</accession>
<evidence type="ECO:0000313" key="2">
    <source>
        <dbReference type="EMBL" id="CAD0096974.1"/>
    </source>
</evidence>
<reference evidence="2" key="1">
    <citation type="submission" date="2020-06" db="EMBL/GenBank/DDBJ databases">
        <authorList>
            <person name="Onetto C."/>
        </authorList>
    </citation>
    <scope>NUCLEOTIDE SEQUENCE</scope>
</reference>
<name>A0A9N8PI22_9PEZI</name>
<keyword evidence="3" id="KW-1185">Reference proteome</keyword>
<feature type="region of interest" description="Disordered" evidence="1">
    <location>
        <begin position="84"/>
        <end position="113"/>
    </location>
</feature>
<feature type="compositionally biased region" description="Polar residues" evidence="1">
    <location>
        <begin position="88"/>
        <end position="100"/>
    </location>
</feature>
<sequence length="239" mass="27931">MSYRTYEVTPGQPNSNYQSDSYGQPPSYSQATSYRSPPSYSQATSYGQPTTYDRPDPYAHARAYTQQSSYAQPGNTIRYVPSVESRRNAQSTQSVHSTQSIDRRRSSDNEPLMIRRQRRIDEIADNLPLRTRRMYPQTAQNIYRQDLVFDHTSHCRDYDGRFYCYCGHRTSQQHRSILHATSVHYAPTPYVCPACGVHCPRGLYQYNAHLQEYHPELVQHAALQYRNDRFIRRDGSYYN</sequence>
<dbReference type="OrthoDB" id="3927591at2759"/>
<dbReference type="AlphaFoldDB" id="A0A9N8PI22"/>
<feature type="compositionally biased region" description="Polar residues" evidence="1">
    <location>
        <begin position="11"/>
        <end position="51"/>
    </location>
</feature>